<dbReference type="Proteomes" id="UP000199286">
    <property type="component" value="Unassembled WGS sequence"/>
</dbReference>
<dbReference type="EMBL" id="FNPF01000012">
    <property type="protein sequence ID" value="SDY61679.1"/>
    <property type="molecule type" value="Genomic_DNA"/>
</dbReference>
<reference evidence="1 2" key="1">
    <citation type="submission" date="2016-10" db="EMBL/GenBank/DDBJ databases">
        <authorList>
            <person name="de Groot N.N."/>
        </authorList>
    </citation>
    <scope>NUCLEOTIDE SEQUENCE [LARGE SCALE GENOMIC DNA]</scope>
    <source>
        <strain evidence="1 2">DSM 26880</strain>
    </source>
</reference>
<evidence type="ECO:0000313" key="2">
    <source>
        <dbReference type="Proteomes" id="UP000199286"/>
    </source>
</evidence>
<gene>
    <name evidence="1" type="ORF">SAMN05444340_11254</name>
</gene>
<evidence type="ECO:0000313" key="1">
    <source>
        <dbReference type="EMBL" id="SDY61679.1"/>
    </source>
</evidence>
<proteinExistence type="predicted"/>
<dbReference type="RefSeq" id="WP_143042276.1">
    <property type="nucleotide sequence ID" value="NZ_FNPF01000012.1"/>
</dbReference>
<dbReference type="AlphaFoldDB" id="A0A1H3LBX4"/>
<protein>
    <submittedName>
        <fullName evidence="1">Uncharacterized protein</fullName>
    </submittedName>
</protein>
<accession>A0A1H3LBX4</accession>
<name>A0A1H3LBX4_9RHOB</name>
<keyword evidence="2" id="KW-1185">Reference proteome</keyword>
<organism evidence="1 2">
    <name type="scientific">Citreimonas salinaria</name>
    <dbReference type="NCBI Taxonomy" id="321339"/>
    <lineage>
        <taxon>Bacteria</taxon>
        <taxon>Pseudomonadati</taxon>
        <taxon>Pseudomonadota</taxon>
        <taxon>Alphaproteobacteria</taxon>
        <taxon>Rhodobacterales</taxon>
        <taxon>Roseobacteraceae</taxon>
        <taxon>Citreimonas</taxon>
    </lineage>
</organism>
<sequence>MLGCLMCDARRNPLRCPKAGCHSVVLRITDPLGTDAARLRRRLRATGLRQRYARQVSDQITDLGFGEIVLPRVDDVVSLLAELSGMQLEARVVEETDTRGYASLL</sequence>